<organism evidence="1 2">
    <name type="scientific">Rickettsia rickettsii (strain Sheila Smith)</name>
    <dbReference type="NCBI Taxonomy" id="392021"/>
    <lineage>
        <taxon>Bacteria</taxon>
        <taxon>Pseudomonadati</taxon>
        <taxon>Pseudomonadota</taxon>
        <taxon>Alphaproteobacteria</taxon>
        <taxon>Rickettsiales</taxon>
        <taxon>Rickettsiaceae</taxon>
        <taxon>Rickettsieae</taxon>
        <taxon>Rickettsia</taxon>
        <taxon>spotted fever group</taxon>
    </lineage>
</organism>
<dbReference type="GO" id="GO:0042586">
    <property type="term" value="F:peptide deformylase activity"/>
    <property type="evidence" value="ECO:0007669"/>
    <property type="project" value="UniProtKB-EC"/>
</dbReference>
<dbReference type="EMBL" id="CP000848">
    <property type="protein sequence ID" value="ABV75888.1"/>
    <property type="molecule type" value="Genomic_DNA"/>
</dbReference>
<dbReference type="SUPFAM" id="SSF140319">
    <property type="entry name" value="IscX-like"/>
    <property type="match status" value="1"/>
</dbReference>
<dbReference type="RefSeq" id="WP_012150493.1">
    <property type="nucleotide sequence ID" value="NZ_CP121767.1"/>
</dbReference>
<name>A0A0H3ATS9_RICRS</name>
<gene>
    <name evidence="1" type="primary">def</name>
    <name evidence="1" type="ordered locus">A1G_01590</name>
</gene>
<dbReference type="InterPro" id="IPR036762">
    <property type="entry name" value="IscX-like_sf"/>
</dbReference>
<proteinExistence type="predicted"/>
<reference evidence="2" key="1">
    <citation type="submission" date="2007-09" db="EMBL/GenBank/DDBJ databases">
        <title>Complete genome sequence of Rickettsia rickettsii.</title>
        <authorList>
            <person name="Madan A."/>
            <person name="Fahey J."/>
            <person name="Helton E."/>
            <person name="Ketteman M."/>
            <person name="Madan A."/>
            <person name="Rodrigues S."/>
            <person name="Sanchez A."/>
            <person name="Dasch G."/>
            <person name="Eremeeva M."/>
        </authorList>
    </citation>
    <scope>NUCLEOTIDE SEQUENCE [LARGE SCALE GENOMIC DNA]</scope>
    <source>
        <strain evidence="2">Sheila Smith</strain>
    </source>
</reference>
<dbReference type="Proteomes" id="UP000006832">
    <property type="component" value="Chromosome"/>
</dbReference>
<accession>A0A0H3ATS9</accession>
<dbReference type="KEGG" id="rri:A1G_01590"/>
<dbReference type="EC" id="3.5.1.88" evidence="1"/>
<sequence length="50" mass="6144">MKKKISLLKLEKLIRDLKDFEDGEKKVEEVTLEEILDKWEELREEIREID</sequence>
<evidence type="ECO:0000313" key="2">
    <source>
        <dbReference type="Proteomes" id="UP000006832"/>
    </source>
</evidence>
<dbReference type="AlphaFoldDB" id="A0A0H3ATS9"/>
<protein>
    <submittedName>
        <fullName evidence="1">Peptide deformylase</fullName>
        <ecNumber evidence="1">3.5.1.88</ecNumber>
    </submittedName>
</protein>
<dbReference type="Gene3D" id="1.10.10.600">
    <property type="entry name" value="IscX-like"/>
    <property type="match status" value="1"/>
</dbReference>
<dbReference type="HOGENOM" id="CLU_202597_1_0_5"/>
<evidence type="ECO:0000313" key="1">
    <source>
        <dbReference type="EMBL" id="ABV75888.1"/>
    </source>
</evidence>
<keyword evidence="1" id="KW-0378">Hydrolase</keyword>